<dbReference type="InterPro" id="IPR051404">
    <property type="entry name" value="TA_system_antitoxin"/>
</dbReference>
<dbReference type="EMBL" id="FNUT01000010">
    <property type="protein sequence ID" value="SEG59733.1"/>
    <property type="molecule type" value="Genomic_DNA"/>
</dbReference>
<dbReference type="OrthoDB" id="5419659at2"/>
<dbReference type="Pfam" id="PF15919">
    <property type="entry name" value="HicB_lk_antitox"/>
    <property type="match status" value="1"/>
</dbReference>
<dbReference type="Gene3D" id="3.30.160.250">
    <property type="match status" value="1"/>
</dbReference>
<gene>
    <name evidence="2" type="ORF">SAMN05421877_11092</name>
</gene>
<dbReference type="Proteomes" id="UP000236731">
    <property type="component" value="Unassembled WGS sequence"/>
</dbReference>
<dbReference type="SUPFAM" id="SSF143100">
    <property type="entry name" value="TTHA1013/TTHA0281-like"/>
    <property type="match status" value="1"/>
</dbReference>
<evidence type="ECO:0000313" key="2">
    <source>
        <dbReference type="EMBL" id="SEG59733.1"/>
    </source>
</evidence>
<dbReference type="InterPro" id="IPR035069">
    <property type="entry name" value="TTHA1013/TTHA0281-like"/>
</dbReference>
<evidence type="ECO:0000259" key="1">
    <source>
        <dbReference type="Pfam" id="PF15919"/>
    </source>
</evidence>
<keyword evidence="3" id="KW-1185">Reference proteome</keyword>
<evidence type="ECO:0000313" key="3">
    <source>
        <dbReference type="Proteomes" id="UP000236731"/>
    </source>
</evidence>
<dbReference type="AlphaFoldDB" id="A0A1H6BG40"/>
<organism evidence="2 3">
    <name type="scientific">Sphingobacterium lactis</name>
    <dbReference type="NCBI Taxonomy" id="797291"/>
    <lineage>
        <taxon>Bacteria</taxon>
        <taxon>Pseudomonadati</taxon>
        <taxon>Bacteroidota</taxon>
        <taxon>Sphingobacteriia</taxon>
        <taxon>Sphingobacteriales</taxon>
        <taxon>Sphingobacteriaceae</taxon>
        <taxon>Sphingobacterium</taxon>
    </lineage>
</organism>
<accession>A0A1H6BG40</accession>
<dbReference type="PANTHER" id="PTHR34504">
    <property type="entry name" value="ANTITOXIN HICB"/>
    <property type="match status" value="1"/>
</dbReference>
<name>A0A1H6BG40_9SPHI</name>
<proteinExistence type="predicted"/>
<reference evidence="3" key="1">
    <citation type="submission" date="2016-10" db="EMBL/GenBank/DDBJ databases">
        <authorList>
            <person name="Varghese N."/>
            <person name="Submissions S."/>
        </authorList>
    </citation>
    <scope>NUCLEOTIDE SEQUENCE [LARGE SCALE GENOMIC DNA]</scope>
    <source>
        <strain evidence="3">DSM 22361</strain>
    </source>
</reference>
<dbReference type="PANTHER" id="PTHR34504:SF2">
    <property type="entry name" value="UPF0150 PROTEIN SSL0259"/>
    <property type="match status" value="1"/>
</dbReference>
<dbReference type="RefSeq" id="WP_103907218.1">
    <property type="nucleotide sequence ID" value="NZ_CP049246.1"/>
</dbReference>
<sequence length="74" mass="8193">MYTYKIHLHKETEGGFTVSVPALPGCITYGEDVDEAIAMAKEAIELYIEELQARGEAVPDDSNTLEYSLNLQAE</sequence>
<dbReference type="InterPro" id="IPR031807">
    <property type="entry name" value="HicB-like"/>
</dbReference>
<feature type="domain" description="HicB-like antitoxin of toxin-antitoxin system" evidence="1">
    <location>
        <begin position="4"/>
        <end position="67"/>
    </location>
</feature>
<protein>
    <submittedName>
        <fullName evidence="2">Predicted nuclease of the RNAse H fold, HicB family</fullName>
    </submittedName>
</protein>